<dbReference type="Proteomes" id="UP000199114">
    <property type="component" value="Unassembled WGS sequence"/>
</dbReference>
<feature type="transmembrane region" description="Helical" evidence="1">
    <location>
        <begin position="151"/>
        <end position="171"/>
    </location>
</feature>
<keyword evidence="1" id="KW-0812">Transmembrane</keyword>
<feature type="transmembrane region" description="Helical" evidence="1">
    <location>
        <begin position="313"/>
        <end position="334"/>
    </location>
</feature>
<evidence type="ECO:0000313" key="3">
    <source>
        <dbReference type="Proteomes" id="UP000199114"/>
    </source>
</evidence>
<sequence length="403" mass="40705">MVTGSGNATAIVTRWSRAFVAAGVGFFVAWQIAVAVGLARAATVPLGVFGFVFHVVFGKAYTLVPSYFARELAVPHAPAIHLLFALAGAIGAFAAGAGIGPSTVALAGAASWLVGCLVFVATLCWTVRDNPTGRETGTGTTDAHRKRVDRIANAAIPFVVAYLLVGSSLLVAAELGLEPPLSAGGPATTHLFAAGTVALLLFAVGFRLLPRLLVASTRPSLVGLVLVAGIGGPLLLAADFRGGSPFRLGAGLQAIALIGFAAAVVDLSRQSERRRVGRLAILAAAGCGALVAALGLAVAFAPASILPPAAFDAHYRLAVGGFLGLTIVGVSYHFYPPAVATVPGIGDRSASASIAALVAGLGLEVAGLLASVPSLVGLGRWCSVLGAVLYAAVCWTIFLERAR</sequence>
<feature type="transmembrane region" description="Helical" evidence="1">
    <location>
        <begin position="246"/>
        <end position="267"/>
    </location>
</feature>
<dbReference type="OrthoDB" id="206316at2157"/>
<feature type="transmembrane region" description="Helical" evidence="1">
    <location>
        <begin position="48"/>
        <end position="68"/>
    </location>
</feature>
<evidence type="ECO:0000256" key="1">
    <source>
        <dbReference type="SAM" id="Phobius"/>
    </source>
</evidence>
<dbReference type="STRING" id="1186196.SAMN04489841_1558"/>
<feature type="transmembrane region" description="Helical" evidence="1">
    <location>
        <begin position="18"/>
        <end position="42"/>
    </location>
</feature>
<keyword evidence="1" id="KW-0472">Membrane</keyword>
<accession>A0A1H9FE99</accession>
<feature type="transmembrane region" description="Helical" evidence="1">
    <location>
        <begin position="105"/>
        <end position="127"/>
    </location>
</feature>
<feature type="transmembrane region" description="Helical" evidence="1">
    <location>
        <begin position="80"/>
        <end position="99"/>
    </location>
</feature>
<protein>
    <submittedName>
        <fullName evidence="2">Uncharacterized protein</fullName>
    </submittedName>
</protein>
<evidence type="ECO:0000313" key="2">
    <source>
        <dbReference type="EMBL" id="SEQ36247.1"/>
    </source>
</evidence>
<feature type="transmembrane region" description="Helical" evidence="1">
    <location>
        <begin position="191"/>
        <end position="209"/>
    </location>
</feature>
<dbReference type="AlphaFoldDB" id="A0A1H9FE99"/>
<feature type="transmembrane region" description="Helical" evidence="1">
    <location>
        <begin position="221"/>
        <end position="240"/>
    </location>
</feature>
<feature type="transmembrane region" description="Helical" evidence="1">
    <location>
        <begin position="354"/>
        <end position="372"/>
    </location>
</feature>
<proteinExistence type="predicted"/>
<keyword evidence="1" id="KW-1133">Transmembrane helix</keyword>
<name>A0A1H9FE99_9EURY</name>
<feature type="transmembrane region" description="Helical" evidence="1">
    <location>
        <begin position="279"/>
        <end position="301"/>
    </location>
</feature>
<dbReference type="EMBL" id="FOFD01000002">
    <property type="protein sequence ID" value="SEQ36247.1"/>
    <property type="molecule type" value="Genomic_DNA"/>
</dbReference>
<organism evidence="2 3">
    <name type="scientific">Natrinema salaciae</name>
    <dbReference type="NCBI Taxonomy" id="1186196"/>
    <lineage>
        <taxon>Archaea</taxon>
        <taxon>Methanobacteriati</taxon>
        <taxon>Methanobacteriota</taxon>
        <taxon>Stenosarchaea group</taxon>
        <taxon>Halobacteria</taxon>
        <taxon>Halobacteriales</taxon>
        <taxon>Natrialbaceae</taxon>
        <taxon>Natrinema</taxon>
    </lineage>
</organism>
<feature type="transmembrane region" description="Helical" evidence="1">
    <location>
        <begin position="378"/>
        <end position="399"/>
    </location>
</feature>
<dbReference type="RefSeq" id="WP_090615868.1">
    <property type="nucleotide sequence ID" value="NZ_FOFD01000002.1"/>
</dbReference>
<gene>
    <name evidence="2" type="ORF">SAMN04489841_1558</name>
</gene>
<reference evidence="3" key="1">
    <citation type="submission" date="2016-10" db="EMBL/GenBank/DDBJ databases">
        <authorList>
            <person name="Varghese N."/>
            <person name="Submissions S."/>
        </authorList>
    </citation>
    <scope>NUCLEOTIDE SEQUENCE [LARGE SCALE GENOMIC DNA]</scope>
    <source>
        <strain evidence="3">DSM 25055</strain>
    </source>
</reference>
<keyword evidence="3" id="KW-1185">Reference proteome</keyword>